<dbReference type="AlphaFoldDB" id="A0A164JI39"/>
<feature type="region of interest" description="Disordered" evidence="1">
    <location>
        <begin position="196"/>
        <end position="217"/>
    </location>
</feature>
<gene>
    <name evidence="2" type="ORF">AWN90_03855</name>
</gene>
<accession>A0A164JI39</accession>
<evidence type="ECO:0000256" key="1">
    <source>
        <dbReference type="SAM" id="MobiDB-lite"/>
    </source>
</evidence>
<dbReference type="OrthoDB" id="4568366at2"/>
<feature type="compositionally biased region" description="Basic and acidic residues" evidence="1">
    <location>
        <begin position="256"/>
        <end position="274"/>
    </location>
</feature>
<dbReference type="RefSeq" id="WP_067577711.1">
    <property type="nucleotide sequence ID" value="NZ_JABMCZ010000003.1"/>
</dbReference>
<comment type="caution">
    <text evidence="2">The sequence shown here is derived from an EMBL/GenBank/DDBJ whole genome shotgun (WGS) entry which is preliminary data.</text>
</comment>
<name>A0A164JI39_9NOCA</name>
<sequence>MTETPWANEPSWKARLLEHIQDLSTSAVGPHRHQALIDAQARAVAIGLPPWWIEHARILGRCGSGPTGTHRPKRRNTPRNNAIEALAADLWELQHVAALAAARLERLAAVGIMVEPDPAHATFFDQNMVQLWLRTCDAVRTIEPDDAEREQLWASDIRGWRRIVAATVDTYSDRDLYRRWIAYATAQPVKILTTSARGDTARQQGAPAGPDVWWPPKPADMITAATDALRHRVDPPVLVPTVDIEAAIDAARARAWADRDGRGAPDGPIDERAVEPGSELEL</sequence>
<dbReference type="Proteomes" id="UP000076512">
    <property type="component" value="Unassembled WGS sequence"/>
</dbReference>
<keyword evidence="3" id="KW-1185">Reference proteome</keyword>
<organism evidence="2 3">
    <name type="scientific">Nocardia terpenica</name>
    <dbReference type="NCBI Taxonomy" id="455432"/>
    <lineage>
        <taxon>Bacteria</taxon>
        <taxon>Bacillati</taxon>
        <taxon>Actinomycetota</taxon>
        <taxon>Actinomycetes</taxon>
        <taxon>Mycobacteriales</taxon>
        <taxon>Nocardiaceae</taxon>
        <taxon>Nocardia</taxon>
    </lineage>
</organism>
<reference evidence="2 3" key="1">
    <citation type="submission" date="2016-04" db="EMBL/GenBank/DDBJ databases">
        <authorList>
            <person name="Evans L.H."/>
            <person name="Alamgir A."/>
            <person name="Owens N."/>
            <person name="Weber N.D."/>
            <person name="Virtaneva K."/>
            <person name="Barbian K."/>
            <person name="Babar A."/>
            <person name="Rosenke K."/>
        </authorList>
    </citation>
    <scope>NUCLEOTIDE SEQUENCE [LARGE SCALE GENOMIC DNA]</scope>
    <source>
        <strain evidence="2 3">IFM 0406</strain>
    </source>
</reference>
<protein>
    <submittedName>
        <fullName evidence="2">Uncharacterized protein</fullName>
    </submittedName>
</protein>
<feature type="region of interest" description="Disordered" evidence="1">
    <location>
        <begin position="256"/>
        <end position="282"/>
    </location>
</feature>
<evidence type="ECO:0000313" key="2">
    <source>
        <dbReference type="EMBL" id="KZM70424.1"/>
    </source>
</evidence>
<evidence type="ECO:0000313" key="3">
    <source>
        <dbReference type="Proteomes" id="UP000076512"/>
    </source>
</evidence>
<dbReference type="STRING" id="455432.AWN90_03855"/>
<dbReference type="EMBL" id="LWGR01000015">
    <property type="protein sequence ID" value="KZM70424.1"/>
    <property type="molecule type" value="Genomic_DNA"/>
</dbReference>
<proteinExistence type="predicted"/>